<dbReference type="EMBL" id="LFCV01000086">
    <property type="protein sequence ID" value="KMJ44689.1"/>
    <property type="molecule type" value="Genomic_DNA"/>
</dbReference>
<comment type="caution">
    <text evidence="2">The sequence shown here is derived from an EMBL/GenBank/DDBJ whole genome shotgun (WGS) entry which is preliminary data.</text>
</comment>
<evidence type="ECO:0000313" key="3">
    <source>
        <dbReference type="Proteomes" id="UP000036277"/>
    </source>
</evidence>
<feature type="domain" description="Predicted 3'-5' exonuclease PolB-like" evidence="1">
    <location>
        <begin position="71"/>
        <end position="214"/>
    </location>
</feature>
<dbReference type="InterPro" id="IPR036397">
    <property type="entry name" value="RNaseH_sf"/>
</dbReference>
<dbReference type="AlphaFoldDB" id="A0A0J5FRF6"/>
<organism evidence="2 3">
    <name type="scientific">Xenorhabdus khoisanae</name>
    <dbReference type="NCBI Taxonomy" id="880157"/>
    <lineage>
        <taxon>Bacteria</taxon>
        <taxon>Pseudomonadati</taxon>
        <taxon>Pseudomonadota</taxon>
        <taxon>Gammaproteobacteria</taxon>
        <taxon>Enterobacterales</taxon>
        <taxon>Morganellaceae</taxon>
        <taxon>Xenorhabdus</taxon>
    </lineage>
</organism>
<dbReference type="GO" id="GO:0003676">
    <property type="term" value="F:nucleic acid binding"/>
    <property type="evidence" value="ECO:0007669"/>
    <property type="project" value="InterPro"/>
</dbReference>
<keyword evidence="3" id="KW-1185">Reference proteome</keyword>
<dbReference type="Pfam" id="PF10108">
    <property type="entry name" value="DNA_pol_B_exo2"/>
    <property type="match status" value="1"/>
</dbReference>
<sequence>MNFYLDIETIPSQNPQVKQQFIDKVKAPGSYKKQESIDQWMAENRETVGEDNWKKTSFDGGLGHVCCIGVAVDNEPVSVYYSESYLNDEKNILSQFFNYIREKHDPSSMMPPRFIGHNITSFDLRFLFQRAVVLGVKPPRAIPFGARDWDKSIFDTMTAWAGYNGTVSLDKLCGVLDLPLKGSETGEDIDGSKVWDFVRDGKISTVAEYCKGDVDRVREIHKRMTFQQTA</sequence>
<dbReference type="Proteomes" id="UP000036277">
    <property type="component" value="Unassembled WGS sequence"/>
</dbReference>
<dbReference type="STRING" id="880157.AB204_13010"/>
<dbReference type="SUPFAM" id="SSF53098">
    <property type="entry name" value="Ribonuclease H-like"/>
    <property type="match status" value="1"/>
</dbReference>
<dbReference type="OrthoDB" id="13288at2"/>
<protein>
    <recommendedName>
        <fullName evidence="1">Predicted 3'-5' exonuclease PolB-like domain-containing protein</fullName>
    </recommendedName>
</protein>
<dbReference type="PATRIC" id="fig|880157.4.peg.2774"/>
<dbReference type="RefSeq" id="WP_047963788.1">
    <property type="nucleotide sequence ID" value="NZ_CAWMBG010000086.1"/>
</dbReference>
<dbReference type="InterPro" id="IPR019288">
    <property type="entry name" value="3'-5'_exonuclease_PolB-like"/>
</dbReference>
<dbReference type="InterPro" id="IPR012337">
    <property type="entry name" value="RNaseH-like_sf"/>
</dbReference>
<accession>A0A0J5FRF6</accession>
<proteinExistence type="predicted"/>
<evidence type="ECO:0000259" key="1">
    <source>
        <dbReference type="Pfam" id="PF10108"/>
    </source>
</evidence>
<gene>
    <name evidence="2" type="ORF">AB204_13010</name>
</gene>
<name>A0A0J5FRF6_9GAMM</name>
<dbReference type="Gene3D" id="3.30.420.10">
    <property type="entry name" value="Ribonuclease H-like superfamily/Ribonuclease H"/>
    <property type="match status" value="1"/>
</dbReference>
<evidence type="ECO:0000313" key="2">
    <source>
        <dbReference type="EMBL" id="KMJ44689.1"/>
    </source>
</evidence>
<reference evidence="2 3" key="1">
    <citation type="submission" date="2015-06" db="EMBL/GenBank/DDBJ databases">
        <title>Draft Whole-Genome Sequence of the Entomopathogenic Bacterium Xenorhabdus khoisanae.</title>
        <authorList>
            <person name="Naidoo S."/>
            <person name="Featherston J."/>
            <person name="Gray V.M."/>
        </authorList>
    </citation>
    <scope>NUCLEOTIDE SEQUENCE [LARGE SCALE GENOMIC DNA]</scope>
    <source>
        <strain evidence="2 3">MCB</strain>
    </source>
</reference>